<dbReference type="Proteomes" id="UP000295252">
    <property type="component" value="Chromosome I"/>
</dbReference>
<feature type="region of interest" description="Disordered" evidence="6">
    <location>
        <begin position="1"/>
        <end position="50"/>
    </location>
</feature>
<keyword evidence="4" id="KW-0804">Transcription</keyword>
<dbReference type="STRING" id="49390.A0A068V4Q7"/>
<proteinExistence type="predicted"/>
<dbReference type="InterPro" id="IPR001739">
    <property type="entry name" value="Methyl_CpG_DNA-bd"/>
</dbReference>
<dbReference type="SUPFAM" id="SSF54171">
    <property type="entry name" value="DNA-binding domain"/>
    <property type="match status" value="1"/>
</dbReference>
<feature type="compositionally biased region" description="Basic and acidic residues" evidence="6">
    <location>
        <begin position="160"/>
        <end position="196"/>
    </location>
</feature>
<protein>
    <recommendedName>
        <fullName evidence="7">MBD domain-containing protein</fullName>
    </recommendedName>
</protein>
<feature type="compositionally biased region" description="Low complexity" evidence="6">
    <location>
        <begin position="321"/>
        <end position="330"/>
    </location>
</feature>
<dbReference type="PANTHER" id="PTHR33729:SF6">
    <property type="entry name" value="METHYL-CPG-BINDING DOMAIN-CONTAINING PROTEIN 11"/>
    <property type="match status" value="1"/>
</dbReference>
<feature type="compositionally biased region" description="Basic and acidic residues" evidence="6">
    <location>
        <begin position="78"/>
        <end position="91"/>
    </location>
</feature>
<dbReference type="Gramene" id="CDP15557">
    <property type="protein sequence ID" value="CDP15557"/>
    <property type="gene ID" value="GSCOC_T00015444001"/>
</dbReference>
<dbReference type="PhylomeDB" id="A0A068V4Q7"/>
<feature type="region of interest" description="Disordered" evidence="6">
    <location>
        <begin position="63"/>
        <end position="336"/>
    </location>
</feature>
<evidence type="ECO:0000259" key="7">
    <source>
        <dbReference type="PROSITE" id="PS50982"/>
    </source>
</evidence>
<dbReference type="GO" id="GO:0005634">
    <property type="term" value="C:nucleus"/>
    <property type="evidence" value="ECO:0007669"/>
    <property type="project" value="UniProtKB-SubCell"/>
</dbReference>
<reference evidence="9" key="1">
    <citation type="journal article" date="2014" name="Science">
        <title>The coffee genome provides insight into the convergent evolution of caffeine biosynthesis.</title>
        <authorList>
            <person name="Denoeud F."/>
            <person name="Carretero-Paulet L."/>
            <person name="Dereeper A."/>
            <person name="Droc G."/>
            <person name="Guyot R."/>
            <person name="Pietrella M."/>
            <person name="Zheng C."/>
            <person name="Alberti A."/>
            <person name="Anthony F."/>
            <person name="Aprea G."/>
            <person name="Aury J.M."/>
            <person name="Bento P."/>
            <person name="Bernard M."/>
            <person name="Bocs S."/>
            <person name="Campa C."/>
            <person name="Cenci A."/>
            <person name="Combes M.C."/>
            <person name="Crouzillat D."/>
            <person name="Da Silva C."/>
            <person name="Daddiego L."/>
            <person name="De Bellis F."/>
            <person name="Dussert S."/>
            <person name="Garsmeur O."/>
            <person name="Gayraud T."/>
            <person name="Guignon V."/>
            <person name="Jahn K."/>
            <person name="Jamilloux V."/>
            <person name="Joet T."/>
            <person name="Labadie K."/>
            <person name="Lan T."/>
            <person name="Leclercq J."/>
            <person name="Lepelley M."/>
            <person name="Leroy T."/>
            <person name="Li L.T."/>
            <person name="Librado P."/>
            <person name="Lopez L."/>
            <person name="Munoz A."/>
            <person name="Noel B."/>
            <person name="Pallavicini A."/>
            <person name="Perrotta G."/>
            <person name="Poncet V."/>
            <person name="Pot D."/>
            <person name="Priyono X."/>
            <person name="Rigoreau M."/>
            <person name="Rouard M."/>
            <person name="Rozas J."/>
            <person name="Tranchant-Dubreuil C."/>
            <person name="VanBuren R."/>
            <person name="Zhang Q."/>
            <person name="Andrade A.C."/>
            <person name="Argout X."/>
            <person name="Bertrand B."/>
            <person name="de Kochko A."/>
            <person name="Graziosi G."/>
            <person name="Henry R.J."/>
            <person name="Jayarama X."/>
            <person name="Ming R."/>
            <person name="Nagai C."/>
            <person name="Rounsley S."/>
            <person name="Sankoff D."/>
            <person name="Giuliano G."/>
            <person name="Albert V.A."/>
            <person name="Wincker P."/>
            <person name="Lashermes P."/>
        </authorList>
    </citation>
    <scope>NUCLEOTIDE SEQUENCE [LARGE SCALE GENOMIC DNA]</scope>
    <source>
        <strain evidence="9">cv. DH200-94</strain>
    </source>
</reference>
<keyword evidence="3" id="KW-0238">DNA-binding</keyword>
<evidence type="ECO:0000256" key="2">
    <source>
        <dbReference type="ARBA" id="ARBA00023015"/>
    </source>
</evidence>
<gene>
    <name evidence="8" type="ORF">GSCOC_T00015444001</name>
</gene>
<dbReference type="InParanoid" id="A0A068V4Q7"/>
<dbReference type="InterPro" id="IPR016177">
    <property type="entry name" value="DNA-bd_dom_sf"/>
</dbReference>
<evidence type="ECO:0000256" key="1">
    <source>
        <dbReference type="ARBA" id="ARBA00004123"/>
    </source>
</evidence>
<feature type="compositionally biased region" description="Polar residues" evidence="6">
    <location>
        <begin position="242"/>
        <end position="274"/>
    </location>
</feature>
<accession>A0A068V4Q7</accession>
<evidence type="ECO:0000256" key="6">
    <source>
        <dbReference type="SAM" id="MobiDB-lite"/>
    </source>
</evidence>
<organism evidence="8 9">
    <name type="scientific">Coffea canephora</name>
    <name type="common">Robusta coffee</name>
    <dbReference type="NCBI Taxonomy" id="49390"/>
    <lineage>
        <taxon>Eukaryota</taxon>
        <taxon>Viridiplantae</taxon>
        <taxon>Streptophyta</taxon>
        <taxon>Embryophyta</taxon>
        <taxon>Tracheophyta</taxon>
        <taxon>Spermatophyta</taxon>
        <taxon>Magnoliopsida</taxon>
        <taxon>eudicotyledons</taxon>
        <taxon>Gunneridae</taxon>
        <taxon>Pentapetalae</taxon>
        <taxon>asterids</taxon>
        <taxon>lamiids</taxon>
        <taxon>Gentianales</taxon>
        <taxon>Rubiaceae</taxon>
        <taxon>Ixoroideae</taxon>
        <taxon>Gardenieae complex</taxon>
        <taxon>Bertiereae - Coffeeae clade</taxon>
        <taxon>Coffeeae</taxon>
        <taxon>Coffea</taxon>
    </lineage>
</organism>
<comment type="subcellular location">
    <subcellularLocation>
        <location evidence="1">Nucleus</location>
    </subcellularLocation>
</comment>
<dbReference type="OrthoDB" id="1435582at2759"/>
<dbReference type="GO" id="GO:0003677">
    <property type="term" value="F:DNA binding"/>
    <property type="evidence" value="ECO:0007669"/>
    <property type="project" value="UniProtKB-KW"/>
</dbReference>
<dbReference type="Pfam" id="PF01429">
    <property type="entry name" value="MBD"/>
    <property type="match status" value="1"/>
</dbReference>
<evidence type="ECO:0000313" key="8">
    <source>
        <dbReference type="EMBL" id="CDP15557.1"/>
    </source>
</evidence>
<evidence type="ECO:0000256" key="4">
    <source>
        <dbReference type="ARBA" id="ARBA00023163"/>
    </source>
</evidence>
<sequence length="336" mass="35533">MEAEKTPDKSNQDDVVAIELPAPSGWTKKFTPKPRKSEIVFISPTGEEIKSKKQLEQYLKSHAGGPSILEFDWGTGDTPRRSARLSEKSKATESPGSGTPKKKQKSSSKKGAETKDANEEGETVDKHEDVGEVKESAEVGADAKAAGGEDDGEVITSEASPDKDETKEAEQKADAEMVTKEQEQGEDKVAELKGEENTVNINMDEGENQEAANISSAGKDEDAETKQLASKGLVDSNKEAESATSEPKVPSQSMPSENPSVQESDLGGDSTSKVSDTKAEEPTGGNVELKDQSNAEAPVGKVAIEEAAAASNDNSKKDEAVVSMEEASAANQGFSN</sequence>
<keyword evidence="5" id="KW-0539">Nucleus</keyword>
<feature type="compositionally biased region" description="Basic and acidic residues" evidence="6">
    <location>
        <begin position="1"/>
        <end position="12"/>
    </location>
</feature>
<evidence type="ECO:0000256" key="3">
    <source>
        <dbReference type="ARBA" id="ARBA00023125"/>
    </source>
</evidence>
<evidence type="ECO:0000256" key="5">
    <source>
        <dbReference type="ARBA" id="ARBA00023242"/>
    </source>
</evidence>
<keyword evidence="2" id="KW-0805">Transcription regulation</keyword>
<dbReference type="Gene3D" id="3.30.890.10">
    <property type="entry name" value="Methyl-cpg-binding Protein 2, Chain A"/>
    <property type="match status" value="1"/>
</dbReference>
<keyword evidence="9" id="KW-1185">Reference proteome</keyword>
<feature type="domain" description="MBD" evidence="7">
    <location>
        <begin position="12"/>
        <end position="78"/>
    </location>
</feature>
<dbReference type="EMBL" id="HG739185">
    <property type="protein sequence ID" value="CDP15557.1"/>
    <property type="molecule type" value="Genomic_DNA"/>
</dbReference>
<dbReference type="PROSITE" id="PS50982">
    <property type="entry name" value="MBD"/>
    <property type="match status" value="1"/>
</dbReference>
<evidence type="ECO:0000313" key="9">
    <source>
        <dbReference type="Proteomes" id="UP000295252"/>
    </source>
</evidence>
<name>A0A068V4Q7_COFCA</name>
<feature type="compositionally biased region" description="Basic and acidic residues" evidence="6">
    <location>
        <begin position="110"/>
        <end position="137"/>
    </location>
</feature>
<dbReference type="InterPro" id="IPR039622">
    <property type="entry name" value="MBD10/11"/>
</dbReference>
<dbReference type="PANTHER" id="PTHR33729">
    <property type="entry name" value="METHYL-CPG BINDING DOMAIN CONTAINING PROTEIN, EXPRESSED"/>
    <property type="match status" value="1"/>
</dbReference>
<dbReference type="AlphaFoldDB" id="A0A068V4Q7"/>